<name>A0A151LSW0_9APIC</name>
<protein>
    <submittedName>
        <fullName evidence="3">Uncharacterized protein</fullName>
    </submittedName>
</protein>
<evidence type="ECO:0000313" key="4">
    <source>
        <dbReference type="Proteomes" id="UP000076004"/>
    </source>
</evidence>
<feature type="region of interest" description="Disordered" evidence="2">
    <location>
        <begin position="1"/>
        <end position="26"/>
    </location>
</feature>
<dbReference type="RefSeq" id="XP_018643000.1">
    <property type="nucleotide sequence ID" value="XM_018784345.1"/>
</dbReference>
<feature type="coiled-coil region" evidence="1">
    <location>
        <begin position="170"/>
        <end position="210"/>
    </location>
</feature>
<dbReference type="Proteomes" id="UP000076004">
    <property type="component" value="Unassembled WGS sequence"/>
</dbReference>
<proteinExistence type="predicted"/>
<accession>A0A151LSW0</accession>
<dbReference type="VEuPathDB" id="PlasmoDB:PGABG01_0505300"/>
<feature type="region of interest" description="Disordered" evidence="2">
    <location>
        <begin position="303"/>
        <end position="337"/>
    </location>
</feature>
<organism evidence="3 4">
    <name type="scientific">Plasmodium gaboni</name>
    <dbReference type="NCBI Taxonomy" id="647221"/>
    <lineage>
        <taxon>Eukaryota</taxon>
        <taxon>Sar</taxon>
        <taxon>Alveolata</taxon>
        <taxon>Apicomplexa</taxon>
        <taxon>Aconoidasida</taxon>
        <taxon>Haemosporida</taxon>
        <taxon>Plasmodiidae</taxon>
        <taxon>Plasmodium</taxon>
        <taxon>Plasmodium (Laverania)</taxon>
    </lineage>
</organism>
<evidence type="ECO:0000256" key="2">
    <source>
        <dbReference type="SAM" id="MobiDB-lite"/>
    </source>
</evidence>
<dbReference type="EMBL" id="LVLB01000006">
    <property type="protein sequence ID" value="KYO02260.1"/>
    <property type="molecule type" value="Genomic_DNA"/>
</dbReference>
<dbReference type="VEuPathDB" id="PlasmoDB:PGSY75_0506500"/>
<comment type="caution">
    <text evidence="3">The sequence shown here is derived from an EMBL/GenBank/DDBJ whole genome shotgun (WGS) entry which is preliminary data.</text>
</comment>
<feature type="non-terminal residue" evidence="3">
    <location>
        <position position="568"/>
    </location>
</feature>
<evidence type="ECO:0000313" key="3">
    <source>
        <dbReference type="EMBL" id="KYO02260.1"/>
    </source>
</evidence>
<evidence type="ECO:0000256" key="1">
    <source>
        <dbReference type="SAM" id="Coils"/>
    </source>
</evidence>
<sequence length="568" mass="66780">MTVNLIKKHNDIPQKNNRSNNISLKDKGNDLHLRRRKEETCISSFVKKNIKDVRHTKDTHITNNKLTNTKIADKINHNISKPNIINVNRKNGSDDIMKKGNNYSSSFQTRRNNINNIKNITNDISNNIKNNIVIHNSDYIKNNQASSRRYNINSKDQINNDLIKKKKLIVDDEKENLSDIIKEGNQLRNEQDQKNKYNNVDNNKNNYQDKTIYIVDEDEKKEENFFKNNYKKNESLNINHMKRDDINTYSVIKGLSSKQTNNTFTQGANVRFIKKSCNEKIKNKNNNINMECHQVISKYSKMENKKGDNYSDKKKIQDKNKDTNKDTNIDTNKDTNKDKNKNIYEEIKNNSNHIYYNIKKSTICKEKKPNKTYISSINNINDNQNIVNNMKTHKNEPCDQISNSHINIIINKNINDTSFECIDNNMNLNENFINNSFIEEGKNIFCRSNENNIIFDNDINKEIDNKKDYNYKNDTYMYSKSVEKEYNCKNKISININKSEETLNEIKDKLLNTFDETINNTSNKKNDNNVLNINHKEVRKGLTFEQMRRKSYENVFSSEININHDING</sequence>
<dbReference type="AlphaFoldDB" id="A0A151LSW0"/>
<feature type="coiled-coil region" evidence="1">
    <location>
        <begin position="489"/>
        <end position="516"/>
    </location>
</feature>
<dbReference type="KEGG" id="pgab:PGSY75_0506500"/>
<reference evidence="3 4" key="1">
    <citation type="journal article" date="2016" name="Nat. Commun.">
        <title>Genomes of cryptic chimpanzee Plasmodium species reveal key evolutionary events leading to human malaria.</title>
        <authorList>
            <person name="Sundararaman S.A."/>
            <person name="Plenderleith L.J."/>
            <person name="Liu W."/>
            <person name="Loy D.E."/>
            <person name="Learn G.H."/>
            <person name="Li Y."/>
            <person name="Shaw K.S."/>
            <person name="Ayouba A."/>
            <person name="Peeters M."/>
            <person name="Speede S."/>
            <person name="Shaw G.M."/>
            <person name="Bushman F.D."/>
            <person name="Brisson D."/>
            <person name="Rayner J.C."/>
            <person name="Sharp P.M."/>
            <person name="Hahn B.H."/>
        </authorList>
    </citation>
    <scope>NUCLEOTIDE SEQUENCE [LARGE SCALE GENOMIC DNA]</scope>
    <source>
        <strain evidence="3 4">SY75</strain>
    </source>
</reference>
<keyword evidence="1" id="KW-0175">Coiled coil</keyword>
<feature type="compositionally biased region" description="Polar residues" evidence="2">
    <location>
        <begin position="13"/>
        <end position="23"/>
    </location>
</feature>
<dbReference type="GeneID" id="29774957"/>
<gene>
    <name evidence="3" type="ORF">PGSY75_0506500</name>
</gene>